<proteinExistence type="predicted"/>
<dbReference type="AlphaFoldDB" id="A0A6G0Q063"/>
<protein>
    <submittedName>
        <fullName evidence="1">Uncharacterized protein</fullName>
    </submittedName>
</protein>
<gene>
    <name evidence="1" type="ORF">PF008_g32362</name>
</gene>
<feature type="non-terminal residue" evidence="1">
    <location>
        <position position="1"/>
    </location>
</feature>
<evidence type="ECO:0000313" key="1">
    <source>
        <dbReference type="EMBL" id="KAE9263445.1"/>
    </source>
</evidence>
<evidence type="ECO:0000313" key="2">
    <source>
        <dbReference type="Proteomes" id="UP000486351"/>
    </source>
</evidence>
<comment type="caution">
    <text evidence="1">The sequence shown here is derived from an EMBL/GenBank/DDBJ whole genome shotgun (WGS) entry which is preliminary data.</text>
</comment>
<accession>A0A6G0Q063</accession>
<name>A0A6G0Q063_9STRA</name>
<reference evidence="1 2" key="1">
    <citation type="submission" date="2018-09" db="EMBL/GenBank/DDBJ databases">
        <title>Genomic investigation of the strawberry pathogen Phytophthora fragariae indicates pathogenicity is determined by transcriptional variation in three key races.</title>
        <authorList>
            <person name="Adams T.M."/>
            <person name="Armitage A.D."/>
            <person name="Sobczyk M.K."/>
            <person name="Bates H.J."/>
            <person name="Dunwell J.M."/>
            <person name="Nellist C.F."/>
            <person name="Harrison R.J."/>
        </authorList>
    </citation>
    <scope>NUCLEOTIDE SEQUENCE [LARGE SCALE GENOMIC DNA]</scope>
    <source>
        <strain evidence="1 2">NOV-77</strain>
    </source>
</reference>
<organism evidence="1 2">
    <name type="scientific">Phytophthora fragariae</name>
    <dbReference type="NCBI Taxonomy" id="53985"/>
    <lineage>
        <taxon>Eukaryota</taxon>
        <taxon>Sar</taxon>
        <taxon>Stramenopiles</taxon>
        <taxon>Oomycota</taxon>
        <taxon>Peronosporomycetes</taxon>
        <taxon>Peronosporales</taxon>
        <taxon>Peronosporaceae</taxon>
        <taxon>Phytophthora</taxon>
    </lineage>
</organism>
<sequence>LRKPRFVDINILERSTLRCWWKKYFRQFEPSGQDQSVDAYASNTTMQALTGL</sequence>
<dbReference type="Proteomes" id="UP000486351">
    <property type="component" value="Unassembled WGS sequence"/>
</dbReference>
<dbReference type="EMBL" id="QXFY01008851">
    <property type="protein sequence ID" value="KAE9263445.1"/>
    <property type="molecule type" value="Genomic_DNA"/>
</dbReference>